<dbReference type="AlphaFoldDB" id="A0A371EHP6"/>
<accession>A0A371EHP6</accession>
<dbReference type="FunFam" id="3.30.70.270:FF:000020">
    <property type="entry name" value="Transposon Tf2-6 polyprotein-like Protein"/>
    <property type="match status" value="1"/>
</dbReference>
<evidence type="ECO:0000313" key="2">
    <source>
        <dbReference type="EMBL" id="RDX65571.1"/>
    </source>
</evidence>
<keyword evidence="3" id="KW-1185">Reference proteome</keyword>
<gene>
    <name evidence="2" type="primary">pol</name>
    <name evidence="2" type="ORF">CR513_55763</name>
</gene>
<dbReference type="InterPro" id="IPR000477">
    <property type="entry name" value="RT_dom"/>
</dbReference>
<dbReference type="PANTHER" id="PTHR24559">
    <property type="entry name" value="TRANSPOSON TY3-I GAG-POL POLYPROTEIN"/>
    <property type="match status" value="1"/>
</dbReference>
<proteinExistence type="predicted"/>
<name>A0A371EHP6_MUCPR</name>
<dbReference type="SUPFAM" id="SSF56672">
    <property type="entry name" value="DNA/RNA polymerases"/>
    <property type="match status" value="1"/>
</dbReference>
<dbReference type="Gene3D" id="3.30.70.270">
    <property type="match status" value="2"/>
</dbReference>
<organism evidence="2 3">
    <name type="scientific">Mucuna pruriens</name>
    <name type="common">Velvet bean</name>
    <name type="synonym">Dolichos pruriens</name>
    <dbReference type="NCBI Taxonomy" id="157652"/>
    <lineage>
        <taxon>Eukaryota</taxon>
        <taxon>Viridiplantae</taxon>
        <taxon>Streptophyta</taxon>
        <taxon>Embryophyta</taxon>
        <taxon>Tracheophyta</taxon>
        <taxon>Spermatophyta</taxon>
        <taxon>Magnoliopsida</taxon>
        <taxon>eudicotyledons</taxon>
        <taxon>Gunneridae</taxon>
        <taxon>Pentapetalae</taxon>
        <taxon>rosids</taxon>
        <taxon>fabids</taxon>
        <taxon>Fabales</taxon>
        <taxon>Fabaceae</taxon>
        <taxon>Papilionoideae</taxon>
        <taxon>50 kb inversion clade</taxon>
        <taxon>NPAAA clade</taxon>
        <taxon>indigoferoid/millettioid clade</taxon>
        <taxon>Phaseoleae</taxon>
        <taxon>Mucuna</taxon>
    </lineage>
</organism>
<dbReference type="Proteomes" id="UP000257109">
    <property type="component" value="Unassembled WGS sequence"/>
</dbReference>
<protein>
    <submittedName>
        <fullName evidence="2">Retrovirus-related Pol polyprotein from transposon 17.6</fullName>
    </submittedName>
</protein>
<dbReference type="CDD" id="cd01647">
    <property type="entry name" value="RT_LTR"/>
    <property type="match status" value="1"/>
</dbReference>
<feature type="non-terminal residue" evidence="2">
    <location>
        <position position="1"/>
    </location>
</feature>
<dbReference type="PANTHER" id="PTHR24559:SF444">
    <property type="entry name" value="REVERSE TRANSCRIPTASE DOMAIN-CONTAINING PROTEIN"/>
    <property type="match status" value="1"/>
</dbReference>
<dbReference type="InterPro" id="IPR043502">
    <property type="entry name" value="DNA/RNA_pol_sf"/>
</dbReference>
<dbReference type="InterPro" id="IPR053134">
    <property type="entry name" value="RNA-dir_DNA_polymerase"/>
</dbReference>
<dbReference type="InterPro" id="IPR021109">
    <property type="entry name" value="Peptidase_aspartic_dom_sf"/>
</dbReference>
<dbReference type="Pfam" id="PF00078">
    <property type="entry name" value="RVT_1"/>
    <property type="match status" value="1"/>
</dbReference>
<reference evidence="2" key="1">
    <citation type="submission" date="2018-05" db="EMBL/GenBank/DDBJ databases">
        <title>Draft genome of Mucuna pruriens seed.</title>
        <authorList>
            <person name="Nnadi N.E."/>
            <person name="Vos R."/>
            <person name="Hasami M.H."/>
            <person name="Devisetty U.K."/>
            <person name="Aguiy J.C."/>
        </authorList>
    </citation>
    <scope>NUCLEOTIDE SEQUENCE [LARGE SCALE GENOMIC DNA]</scope>
    <source>
        <strain evidence="2">JCA_2017</strain>
    </source>
</reference>
<dbReference type="InterPro" id="IPR043128">
    <property type="entry name" value="Rev_trsase/Diguanyl_cyclase"/>
</dbReference>
<dbReference type="Gene3D" id="3.10.10.10">
    <property type="entry name" value="HIV Type 1 Reverse Transcriptase, subunit A, domain 1"/>
    <property type="match status" value="1"/>
</dbReference>
<dbReference type="OrthoDB" id="541843at2759"/>
<evidence type="ECO:0000313" key="3">
    <source>
        <dbReference type="Proteomes" id="UP000257109"/>
    </source>
</evidence>
<dbReference type="Gene3D" id="2.40.70.10">
    <property type="entry name" value="Acid Proteases"/>
    <property type="match status" value="1"/>
</dbReference>
<dbReference type="CDD" id="cd00303">
    <property type="entry name" value="retropepsin_like"/>
    <property type="match status" value="1"/>
</dbReference>
<comment type="caution">
    <text evidence="2">The sequence shown here is derived from an EMBL/GenBank/DDBJ whole genome shotgun (WGS) entry which is preliminary data.</text>
</comment>
<dbReference type="EMBL" id="QJKJ01013830">
    <property type="protein sequence ID" value="RDX65571.1"/>
    <property type="molecule type" value="Genomic_DNA"/>
</dbReference>
<feature type="domain" description="Reverse transcriptase" evidence="1">
    <location>
        <begin position="426"/>
        <end position="592"/>
    </location>
</feature>
<evidence type="ECO:0000259" key="1">
    <source>
        <dbReference type="Pfam" id="PF00078"/>
    </source>
</evidence>
<sequence length="670" mass="76453">MQLNRFGSMQNSSRNCVYTKGKKIKGSREFRGVVSTLTRNEEFTIGAQALPKKCKDPGIFSITCTIGECTFADAMLDLGASINVMPASIYRSLNFGDLEPTRMTIQLANMSIVQPLGVFEDVLVQVNELIFLIDFYMLDMEDETSGKESTLILGRRFLMTARIKIDVHDGTFSMEFGDTLVQFNIFEAMKHPIEDHSLFGIDMIDELVEEYLQLNNSSEDIENLAGSNDLISCLGSFTKKVDYEEVRDLPNFEDNHNDIADLDFEAELSEMLDQVYNVEDSSRPKQPKAEIMLAHLVPSINQVGQTDLKSLTEKFSSPSPPMELKPLPNHLKYAYLDKEQQLPIIIVNNLHQEQHKRAIGWKLSDFPGINPSICMHRILMEEEIMPRRLNLTILDVMKKEVTKLLAAGIIYPISDSQWVSPMQVVPKKSGMTIMRNQQDELRVCIDYRKLNQAIRKDHFPLPFIDQVLEKLSRKSHYYFLDGFLGSMQIHIAPEDQHKTTFTCPFGTFAYSCMPFGLCNAPSTFQCCMISIFSDLLQDWMEVFMDDFTVYANSFDSCLGNLSKVLKRCIDANLVLNFEKCHFMVTEGIVLGHLVSNRGIEVDKSKIDIISSLPNPTSMREVRSFLGHAGFYRRFIKNFSKLALPLSRLLQKDVEFKFDQPCIEAFQELKN</sequence>